<dbReference type="Pfam" id="PF13487">
    <property type="entry name" value="HD_5"/>
    <property type="match status" value="1"/>
</dbReference>
<gene>
    <name evidence="2" type="ORF">F8153_13780</name>
</gene>
<dbReference type="PANTHER" id="PTHR43155">
    <property type="entry name" value="CYCLIC DI-GMP PHOSPHODIESTERASE PA4108-RELATED"/>
    <property type="match status" value="1"/>
</dbReference>
<dbReference type="EMBL" id="WBZB01000051">
    <property type="protein sequence ID" value="KAB3526667.1"/>
    <property type="molecule type" value="Genomic_DNA"/>
</dbReference>
<reference evidence="2 3" key="1">
    <citation type="submission" date="2019-10" db="EMBL/GenBank/DDBJ databases">
        <title>Alkaliphilus serpentinus sp. nov. and Alkaliphilus pronyensis sp. nov., two novel anaerobic alkaliphilic species isolated from the serpentinized-hosted hydrothermal field of the Prony Bay (New Caledonia).</title>
        <authorList>
            <person name="Postec A."/>
        </authorList>
    </citation>
    <scope>NUCLEOTIDE SEQUENCE [LARGE SCALE GENOMIC DNA]</scope>
    <source>
        <strain evidence="2 3">LacT</strain>
    </source>
</reference>
<evidence type="ECO:0000259" key="1">
    <source>
        <dbReference type="PROSITE" id="PS51832"/>
    </source>
</evidence>
<dbReference type="InterPro" id="IPR003607">
    <property type="entry name" value="HD/PDEase_dom"/>
</dbReference>
<dbReference type="InterPro" id="IPR006675">
    <property type="entry name" value="HDIG_dom"/>
</dbReference>
<dbReference type="PROSITE" id="PS51832">
    <property type="entry name" value="HD_GYP"/>
    <property type="match status" value="1"/>
</dbReference>
<keyword evidence="3" id="KW-1185">Reference proteome</keyword>
<dbReference type="PANTHER" id="PTHR43155:SF2">
    <property type="entry name" value="CYCLIC DI-GMP PHOSPHODIESTERASE PA4108"/>
    <property type="match status" value="1"/>
</dbReference>
<accession>A0A833HLU9</accession>
<dbReference type="RefSeq" id="WP_151866933.1">
    <property type="nucleotide sequence ID" value="NZ_WBZB01000051.1"/>
</dbReference>
<dbReference type="AlphaFoldDB" id="A0A833HLU9"/>
<evidence type="ECO:0000313" key="2">
    <source>
        <dbReference type="EMBL" id="KAB3526667.1"/>
    </source>
</evidence>
<dbReference type="CDD" id="cd00077">
    <property type="entry name" value="HDc"/>
    <property type="match status" value="1"/>
</dbReference>
<proteinExistence type="predicted"/>
<feature type="domain" description="HD-GYP" evidence="1">
    <location>
        <begin position="107"/>
        <end position="303"/>
    </location>
</feature>
<name>A0A833HLU9_9FIRM</name>
<protein>
    <submittedName>
        <fullName evidence="2">HD-GYP domain-containing protein</fullName>
    </submittedName>
</protein>
<dbReference type="SMART" id="SM00471">
    <property type="entry name" value="HDc"/>
    <property type="match status" value="1"/>
</dbReference>
<comment type="caution">
    <text evidence="2">The sequence shown here is derived from an EMBL/GenBank/DDBJ whole genome shotgun (WGS) entry which is preliminary data.</text>
</comment>
<evidence type="ECO:0000313" key="3">
    <source>
        <dbReference type="Proteomes" id="UP000465601"/>
    </source>
</evidence>
<dbReference type="SUPFAM" id="SSF109604">
    <property type="entry name" value="HD-domain/PDEase-like"/>
    <property type="match status" value="1"/>
</dbReference>
<dbReference type="InterPro" id="IPR037522">
    <property type="entry name" value="HD_GYP_dom"/>
</dbReference>
<dbReference type="Proteomes" id="UP000465601">
    <property type="component" value="Unassembled WGS sequence"/>
</dbReference>
<organism evidence="2 3">
    <name type="scientific">Alkaliphilus serpentinus</name>
    <dbReference type="NCBI Taxonomy" id="1482731"/>
    <lineage>
        <taxon>Bacteria</taxon>
        <taxon>Bacillati</taxon>
        <taxon>Bacillota</taxon>
        <taxon>Clostridia</taxon>
        <taxon>Peptostreptococcales</taxon>
        <taxon>Natronincolaceae</taxon>
        <taxon>Alkaliphilus</taxon>
    </lineage>
</organism>
<dbReference type="OrthoDB" id="9804747at2"/>
<dbReference type="NCBIfam" id="TIGR00277">
    <property type="entry name" value="HDIG"/>
    <property type="match status" value="1"/>
</dbReference>
<sequence>MLRVKTSVLIPGQMVAKDIETPENMKLLIKGSVLTKYSIDFLLKWKIEEIYIKEELEEIIHNRATTLERLTDSYNKSLITIISFMEGLKVNNHIELEEVSEIVAEIEKFVDIMPSLKVINQLKDTDHYTHQHSINVGIYATFIGRWLGLKGEELKKLTYSALLHDVGKMKIPPEILNKPGLLTPAEYEIMKGHSKEGYNILKNNKGLGEEIIIGALQHHERENGKGYPQGLTGDKIHLFGKVIAIADIYDAMTSNRVYRGRLSPFETAEKLLESSYGELDISITKLFVEKLSDFFISSFVILNNGKRAQIVAKNQNYPTRPLIRLEDGFIDLSREKNLCILDVI</sequence>
<dbReference type="Gene3D" id="1.10.3210.10">
    <property type="entry name" value="Hypothetical protein af1432"/>
    <property type="match status" value="1"/>
</dbReference>